<feature type="transmembrane region" description="Helical" evidence="3">
    <location>
        <begin position="223"/>
        <end position="243"/>
    </location>
</feature>
<evidence type="ECO:0000256" key="3">
    <source>
        <dbReference type="SAM" id="Phobius"/>
    </source>
</evidence>
<evidence type="ECO:0000256" key="2">
    <source>
        <dbReference type="ARBA" id="ARBA00023239"/>
    </source>
</evidence>
<keyword evidence="3" id="KW-0472">Membrane</keyword>
<dbReference type="PANTHER" id="PTHR12935">
    <property type="entry name" value="GAMMA-GLUTAMYLCYCLOTRANSFERASE"/>
    <property type="match status" value="1"/>
</dbReference>
<proteinExistence type="predicted"/>
<dbReference type="EC" id="4.3.2.9" evidence="1"/>
<dbReference type="Gene3D" id="3.10.490.10">
    <property type="entry name" value="Gamma-glutamyl cyclotransferase-like"/>
    <property type="match status" value="1"/>
</dbReference>
<keyword evidence="2" id="KW-0456">Lyase</keyword>
<dbReference type="Proteomes" id="UP001163828">
    <property type="component" value="Unassembled WGS sequence"/>
</dbReference>
<comment type="caution">
    <text evidence="4">The sequence shown here is derived from an EMBL/GenBank/DDBJ whole genome shotgun (WGS) entry which is preliminary data.</text>
</comment>
<name>A0ABQ8QB31_9AGAR</name>
<gene>
    <name evidence="4" type="ORF">F5050DRAFT_1764711</name>
</gene>
<keyword evidence="3" id="KW-0812">Transmembrane</keyword>
<protein>
    <recommendedName>
        <fullName evidence="1">gamma-glutamylcyclotransferase</fullName>
        <ecNumber evidence="1">4.3.2.9</ecNumber>
    </recommendedName>
</protein>
<sequence length="287" mass="31749">MFPCCFSRSTILITRCSLLHTSTMASGIQLLSPTSPELAAPTEPRWYLAYGSNLSASGFVVKRNITPLDTKVVIVDGLELSFDNPGVPYIEPRFANCRLAEPSTEHWSPGNPWLGGRGSLMGVAYLLSPADFLTILRSEGGGTSYQPLIAPAVSLSADGARTQQVINAYTLLTPTTRRGIGYASLRYMKLLRNGAREQHMPEPYIAYLDSIPSYRVISFRQKIGRLVHIVVWMPGLLIFFRIVARMSSKTGRAPKPILWTRRALFGTMWGLYDLLAKWIFGDGEASS</sequence>
<accession>A0ABQ8QB31</accession>
<evidence type="ECO:0000256" key="1">
    <source>
        <dbReference type="ARBA" id="ARBA00012346"/>
    </source>
</evidence>
<keyword evidence="3" id="KW-1133">Transmembrane helix</keyword>
<dbReference type="InterPro" id="IPR017939">
    <property type="entry name" value="G-Glutamylcylcotransferase"/>
</dbReference>
<organism evidence="4 5">
    <name type="scientific">Lentinula boryana</name>
    <dbReference type="NCBI Taxonomy" id="40481"/>
    <lineage>
        <taxon>Eukaryota</taxon>
        <taxon>Fungi</taxon>
        <taxon>Dikarya</taxon>
        <taxon>Basidiomycota</taxon>
        <taxon>Agaricomycotina</taxon>
        <taxon>Agaricomycetes</taxon>
        <taxon>Agaricomycetidae</taxon>
        <taxon>Agaricales</taxon>
        <taxon>Marasmiineae</taxon>
        <taxon>Omphalotaceae</taxon>
        <taxon>Lentinula</taxon>
    </lineage>
</organism>
<keyword evidence="5" id="KW-1185">Reference proteome</keyword>
<evidence type="ECO:0000313" key="4">
    <source>
        <dbReference type="EMBL" id="KAJ3995726.1"/>
    </source>
</evidence>
<reference evidence="4" key="1">
    <citation type="submission" date="2022-08" db="EMBL/GenBank/DDBJ databases">
        <authorList>
            <consortium name="DOE Joint Genome Institute"/>
            <person name="Min B."/>
            <person name="Riley R."/>
            <person name="Sierra-Patev S."/>
            <person name="Naranjo-Ortiz M."/>
            <person name="Looney B."/>
            <person name="Konkel Z."/>
            <person name="Slot J.C."/>
            <person name="Sakamoto Y."/>
            <person name="Steenwyk J.L."/>
            <person name="Rokas A."/>
            <person name="Carro J."/>
            <person name="Camarero S."/>
            <person name="Ferreira P."/>
            <person name="Molpeceres G."/>
            <person name="Ruiz-Duenas F.J."/>
            <person name="Serrano A."/>
            <person name="Henrissat B."/>
            <person name="Drula E."/>
            <person name="Hughes K.W."/>
            <person name="Mata J.L."/>
            <person name="Ishikawa N.K."/>
            <person name="Vargas-Isla R."/>
            <person name="Ushijima S."/>
            <person name="Smith C.A."/>
            <person name="Ahrendt S."/>
            <person name="Andreopoulos W."/>
            <person name="He G."/>
            <person name="Labutti K."/>
            <person name="Lipzen A."/>
            <person name="Ng V."/>
            <person name="Sandor L."/>
            <person name="Barry K."/>
            <person name="Martinez A.T."/>
            <person name="Xiao Y."/>
            <person name="Gibbons J.G."/>
            <person name="Terashima K."/>
            <person name="Hibbett D.S."/>
            <person name="Grigoriev I.V."/>
        </authorList>
    </citation>
    <scope>NUCLEOTIDE SEQUENCE</scope>
    <source>
        <strain evidence="4">TFB10827</strain>
    </source>
</reference>
<evidence type="ECO:0000313" key="5">
    <source>
        <dbReference type="Proteomes" id="UP001163828"/>
    </source>
</evidence>
<dbReference type="PANTHER" id="PTHR12935:SF0">
    <property type="entry name" value="GAMMA-GLUTAMYLCYCLOTRANSFERASE"/>
    <property type="match status" value="1"/>
</dbReference>
<dbReference type="EMBL" id="MU790641">
    <property type="protein sequence ID" value="KAJ3995726.1"/>
    <property type="molecule type" value="Genomic_DNA"/>
</dbReference>